<protein>
    <submittedName>
        <fullName evidence="1">Uncharacterized protein</fullName>
    </submittedName>
</protein>
<gene>
    <name evidence="1" type="ORF">BT96DRAFT_84489</name>
</gene>
<accession>A0A6A4IB56</accession>
<evidence type="ECO:0000313" key="2">
    <source>
        <dbReference type="Proteomes" id="UP000799118"/>
    </source>
</evidence>
<sequence length="114" mass="12547">MVAVGLPSHRTAIRFPLPVCRTELRKLPNGPSTLEFLPLVAVVSALVQVAIACAMGCDYAESSLAIDVHYRCHLLPLGVFPDAICTRLVKILLRVCSRAATRKWCYSFKTLHPT</sequence>
<keyword evidence="2" id="KW-1185">Reference proteome</keyword>
<dbReference type="AlphaFoldDB" id="A0A6A4IB56"/>
<name>A0A6A4IB56_9AGAR</name>
<dbReference type="EMBL" id="ML769394">
    <property type="protein sequence ID" value="KAE9407789.1"/>
    <property type="molecule type" value="Genomic_DNA"/>
</dbReference>
<evidence type="ECO:0000313" key="1">
    <source>
        <dbReference type="EMBL" id="KAE9407789.1"/>
    </source>
</evidence>
<reference evidence="1" key="1">
    <citation type="journal article" date="2019" name="Environ. Microbiol.">
        <title>Fungal ecological strategies reflected in gene transcription - a case study of two litter decomposers.</title>
        <authorList>
            <person name="Barbi F."/>
            <person name="Kohler A."/>
            <person name="Barry K."/>
            <person name="Baskaran P."/>
            <person name="Daum C."/>
            <person name="Fauchery L."/>
            <person name="Ihrmark K."/>
            <person name="Kuo A."/>
            <person name="LaButti K."/>
            <person name="Lipzen A."/>
            <person name="Morin E."/>
            <person name="Grigoriev I.V."/>
            <person name="Henrissat B."/>
            <person name="Lindahl B."/>
            <person name="Martin F."/>
        </authorList>
    </citation>
    <scope>NUCLEOTIDE SEQUENCE</scope>
    <source>
        <strain evidence="1">JB14</strain>
    </source>
</reference>
<dbReference type="Proteomes" id="UP000799118">
    <property type="component" value="Unassembled WGS sequence"/>
</dbReference>
<organism evidence="1 2">
    <name type="scientific">Gymnopus androsaceus JB14</name>
    <dbReference type="NCBI Taxonomy" id="1447944"/>
    <lineage>
        <taxon>Eukaryota</taxon>
        <taxon>Fungi</taxon>
        <taxon>Dikarya</taxon>
        <taxon>Basidiomycota</taxon>
        <taxon>Agaricomycotina</taxon>
        <taxon>Agaricomycetes</taxon>
        <taxon>Agaricomycetidae</taxon>
        <taxon>Agaricales</taxon>
        <taxon>Marasmiineae</taxon>
        <taxon>Omphalotaceae</taxon>
        <taxon>Gymnopus</taxon>
    </lineage>
</organism>
<proteinExistence type="predicted"/>